<dbReference type="OrthoDB" id="194358at2759"/>
<comment type="caution">
    <text evidence="4">The sequence shown here is derived from an EMBL/GenBank/DDBJ whole genome shotgun (WGS) entry which is preliminary data.</text>
</comment>
<accession>A0A2T7A1Z3</accession>
<feature type="transmembrane region" description="Helical" evidence="2">
    <location>
        <begin position="302"/>
        <end position="325"/>
    </location>
</feature>
<keyword evidence="2" id="KW-0812">Transmembrane</keyword>
<feature type="signal peptide" evidence="3">
    <location>
        <begin position="1"/>
        <end position="24"/>
    </location>
</feature>
<proteinExistence type="predicted"/>
<keyword evidence="2" id="KW-0472">Membrane</keyword>
<feature type="region of interest" description="Disordered" evidence="1">
    <location>
        <begin position="167"/>
        <end position="190"/>
    </location>
</feature>
<feature type="transmembrane region" description="Helical" evidence="2">
    <location>
        <begin position="265"/>
        <end position="290"/>
    </location>
</feature>
<evidence type="ECO:0000256" key="3">
    <source>
        <dbReference type="SAM" id="SignalP"/>
    </source>
</evidence>
<feature type="chain" id="PRO_5015712868" evidence="3">
    <location>
        <begin position="25"/>
        <end position="863"/>
    </location>
</feature>
<dbReference type="Proteomes" id="UP000244722">
    <property type="component" value="Unassembled WGS sequence"/>
</dbReference>
<dbReference type="AlphaFoldDB" id="A0A2T7A1Z3"/>
<dbReference type="EMBL" id="NESQ01000041">
    <property type="protein sequence ID" value="PUU81753.1"/>
    <property type="molecule type" value="Genomic_DNA"/>
</dbReference>
<feature type="compositionally biased region" description="Polar residues" evidence="1">
    <location>
        <begin position="228"/>
        <end position="237"/>
    </location>
</feature>
<feature type="transmembrane region" description="Helical" evidence="2">
    <location>
        <begin position="392"/>
        <end position="413"/>
    </location>
</feature>
<reference evidence="4 5" key="1">
    <citation type="submission" date="2017-04" db="EMBL/GenBank/DDBJ databases">
        <title>Draft genome sequence of Tuber borchii Vittad., a whitish edible truffle.</title>
        <authorList>
            <consortium name="DOE Joint Genome Institute"/>
            <person name="Murat C."/>
            <person name="Kuo A."/>
            <person name="Barry K.W."/>
            <person name="Clum A."/>
            <person name="Dockter R.B."/>
            <person name="Fauchery L."/>
            <person name="Iotti M."/>
            <person name="Kohler A."/>
            <person name="Labutti K."/>
            <person name="Lindquist E.A."/>
            <person name="Lipzen A."/>
            <person name="Ohm R.A."/>
            <person name="Wang M."/>
            <person name="Grigoriev I.V."/>
            <person name="Zambonelli A."/>
            <person name="Martin F.M."/>
        </authorList>
    </citation>
    <scope>NUCLEOTIDE SEQUENCE [LARGE SCALE GENOMIC DNA]</scope>
    <source>
        <strain evidence="4 5">Tbo3840</strain>
    </source>
</reference>
<keyword evidence="5" id="KW-1185">Reference proteome</keyword>
<protein>
    <submittedName>
        <fullName evidence="4">Uncharacterized protein</fullName>
    </submittedName>
</protein>
<organism evidence="4 5">
    <name type="scientific">Tuber borchii</name>
    <name type="common">White truffle</name>
    <dbReference type="NCBI Taxonomy" id="42251"/>
    <lineage>
        <taxon>Eukaryota</taxon>
        <taxon>Fungi</taxon>
        <taxon>Dikarya</taxon>
        <taxon>Ascomycota</taxon>
        <taxon>Pezizomycotina</taxon>
        <taxon>Pezizomycetes</taxon>
        <taxon>Pezizales</taxon>
        <taxon>Tuberaceae</taxon>
        <taxon>Tuber</taxon>
    </lineage>
</organism>
<keyword evidence="3" id="KW-0732">Signal</keyword>
<evidence type="ECO:0000256" key="1">
    <source>
        <dbReference type="SAM" id="MobiDB-lite"/>
    </source>
</evidence>
<evidence type="ECO:0000313" key="4">
    <source>
        <dbReference type="EMBL" id="PUU81753.1"/>
    </source>
</evidence>
<keyword evidence="2" id="KW-1133">Transmembrane helix</keyword>
<gene>
    <name evidence="4" type="ORF">B9Z19DRAFT_1099573</name>
</gene>
<evidence type="ECO:0000256" key="2">
    <source>
        <dbReference type="SAM" id="Phobius"/>
    </source>
</evidence>
<name>A0A2T7A1Z3_TUBBO</name>
<dbReference type="STRING" id="42251.A0A2T7A1Z3"/>
<feature type="transmembrane region" description="Helical" evidence="2">
    <location>
        <begin position="64"/>
        <end position="81"/>
    </location>
</feature>
<sequence>MGSTMSTLLASSAIFLALPPGALATNGVDFSNNLFSDLGPILALFGEQVTKQFMSQSMSWLEDVIFAMAPLGIITAIISAVRVSRLNWLKAVVGRARESRAVAEMELMSSTSHEVCELWNGQAIVRVMGSPDIVEILYFKDIADGNGKCRSFTFEMAVEEGLLEKTKETGKGGSTRAKENLPMTATNGDAPGKKKGVFSRIFSRTSSNSLSANRGPARTDVENGPISLRSNSPQNALRPTPGHTTRDSAPNISLNIDEIKGQRELWLFAILGSVLQLGSLVFIGVTHYHPKINLKEGENSGYAYPLMASGTLFLVMGMMACSHVVQASSVETTWKAKKPFRILWLQKSGTVNDQRFGSYVLFAGKERNTLTTSLPRTYPPSSKHPSSTKSTFAVALSSWNLTIAGSFISLAGFVTQFVGIRALHWSASITQLAVTLAMTAIRTWIRRNLSAQPKAIVLHPGYDIDRLAVRSAMSVEWLLESHEHGIPEHDDDDGSDYDLGLEVLTLQPYCGYEATEEVHTDMTDAIRILKMRVELGRLTDQEGLSYPFALELVKCLQSLLSCFVTSQSITLKNDFANSTAFRWALPVKVGEEIERITITARRSQHKSGNWLSWNVPISEICAIISLWSYRMKKYEQALGNTVDGDRSFLGRGHGAPVVLRVLGPATDLLIRDREWWMDRGGRFVVVRNWELENAKSSSKVTTLETKELSKTIGQANRSTAKNSTASVAPHRIVGTEPIYHESLVFVSETPFRQMCAQEILSSFMWAIAGTVQFIVGETKPQSGTPPWDCESEPDEWFDFKLENDFFQKLAETIAKYRVISNIQDAYALIIPPFAKADKLPGVSGETGECCQDKRSLPGALQYL</sequence>
<evidence type="ECO:0000313" key="5">
    <source>
        <dbReference type="Proteomes" id="UP000244722"/>
    </source>
</evidence>
<feature type="region of interest" description="Disordered" evidence="1">
    <location>
        <begin position="207"/>
        <end position="248"/>
    </location>
</feature>